<feature type="compositionally biased region" description="Basic and acidic residues" evidence="12">
    <location>
        <begin position="1142"/>
        <end position="1167"/>
    </location>
</feature>
<evidence type="ECO:0000259" key="16">
    <source>
        <dbReference type="Pfam" id="PF03733"/>
    </source>
</evidence>
<feature type="transmembrane region" description="Helical" evidence="13">
    <location>
        <begin position="600"/>
        <end position="622"/>
    </location>
</feature>
<feature type="transmembrane region" description="Helical" evidence="13">
    <location>
        <begin position="980"/>
        <end position="1001"/>
    </location>
</feature>
<dbReference type="Gene3D" id="2.30.170.20">
    <property type="entry name" value="Ribosomal protein L24e"/>
    <property type="match status" value="1"/>
</dbReference>
<evidence type="ECO:0000256" key="10">
    <source>
        <dbReference type="ARBA" id="ARBA00023136"/>
    </source>
</evidence>
<dbReference type="PANTHER" id="PTHR31503">
    <property type="entry name" value="VACUOLAR CALCIUM ION TRANSPORTER"/>
    <property type="match status" value="1"/>
</dbReference>
<keyword evidence="11" id="KW-0687">Ribonucleoprotein</keyword>
<evidence type="ECO:0000313" key="17">
    <source>
        <dbReference type="EMBL" id="KAG0019749.1"/>
    </source>
</evidence>
<keyword evidence="10 13" id="KW-0472">Membrane</keyword>
<dbReference type="PANTHER" id="PTHR31503:SF10">
    <property type="entry name" value="VNX1 PROTEIN"/>
    <property type="match status" value="1"/>
</dbReference>
<keyword evidence="9" id="KW-0406">Ion transport</keyword>
<dbReference type="FunFam" id="2.30.170.20:FF:000002">
    <property type="entry name" value="60S ribosomal protein L24"/>
    <property type="match status" value="1"/>
</dbReference>
<feature type="region of interest" description="Disordered" evidence="12">
    <location>
        <begin position="367"/>
        <end position="392"/>
    </location>
</feature>
<keyword evidence="18" id="KW-1185">Reference proteome</keyword>
<evidence type="ECO:0000256" key="12">
    <source>
        <dbReference type="SAM" id="MobiDB-lite"/>
    </source>
</evidence>
<dbReference type="InterPro" id="IPR005185">
    <property type="entry name" value="YccF"/>
</dbReference>
<feature type="compositionally biased region" description="Low complexity" evidence="12">
    <location>
        <begin position="47"/>
        <end position="59"/>
    </location>
</feature>
<dbReference type="GO" id="GO:0015369">
    <property type="term" value="F:calcium:proton antiporter activity"/>
    <property type="evidence" value="ECO:0007669"/>
    <property type="project" value="TreeGrafter"/>
</dbReference>
<proteinExistence type="inferred from homology"/>
<feature type="transmembrane region" description="Helical" evidence="13">
    <location>
        <begin position="879"/>
        <end position="897"/>
    </location>
</feature>
<evidence type="ECO:0000256" key="1">
    <source>
        <dbReference type="ARBA" id="ARBA00004127"/>
    </source>
</evidence>
<evidence type="ECO:0000256" key="2">
    <source>
        <dbReference type="ARBA" id="ARBA00005647"/>
    </source>
</evidence>
<dbReference type="GO" id="GO:1990904">
    <property type="term" value="C:ribonucleoprotein complex"/>
    <property type="evidence" value="ECO:0007669"/>
    <property type="project" value="UniProtKB-KW"/>
</dbReference>
<dbReference type="GO" id="GO:0022626">
    <property type="term" value="C:cytosolic ribosome"/>
    <property type="evidence" value="ECO:0007669"/>
    <property type="project" value="UniProtKB-ARBA"/>
</dbReference>
<dbReference type="InterPro" id="IPR000988">
    <property type="entry name" value="Ribosomal_eL24-rel_N"/>
</dbReference>
<evidence type="ECO:0008006" key="19">
    <source>
        <dbReference type="Google" id="ProtNLM"/>
    </source>
</evidence>
<dbReference type="Gene3D" id="6.10.250.1270">
    <property type="match status" value="1"/>
</dbReference>
<comment type="similarity">
    <text evidence="2">Belongs to the eukaryotic ribosomal protein eL24 family.</text>
</comment>
<evidence type="ECO:0000256" key="11">
    <source>
        <dbReference type="ARBA" id="ARBA00023274"/>
    </source>
</evidence>
<accession>A0A9P6MZK3</accession>
<feature type="transmembrane region" description="Helical" evidence="13">
    <location>
        <begin position="566"/>
        <end position="588"/>
    </location>
</feature>
<feature type="transmembrane region" description="Helical" evidence="13">
    <location>
        <begin position="909"/>
        <end position="934"/>
    </location>
</feature>
<dbReference type="InterPro" id="IPR038630">
    <property type="entry name" value="L24e/L24_sf"/>
</dbReference>
<evidence type="ECO:0000259" key="14">
    <source>
        <dbReference type="Pfam" id="PF01246"/>
    </source>
</evidence>
<dbReference type="InterPro" id="IPR044880">
    <property type="entry name" value="NCX_ion-bd_dom_sf"/>
</dbReference>
<dbReference type="Pfam" id="PF01699">
    <property type="entry name" value="Na_Ca_ex"/>
    <property type="match status" value="2"/>
</dbReference>
<keyword evidence="5" id="KW-0597">Phosphoprotein</keyword>
<feature type="domain" description="Sodium/calcium exchanger membrane region" evidence="15">
    <location>
        <begin position="536"/>
        <end position="653"/>
    </location>
</feature>
<feature type="region of interest" description="Disordered" evidence="12">
    <location>
        <begin position="782"/>
        <end position="872"/>
    </location>
</feature>
<feature type="compositionally biased region" description="Polar residues" evidence="12">
    <location>
        <begin position="85"/>
        <end position="114"/>
    </location>
</feature>
<evidence type="ECO:0000256" key="6">
    <source>
        <dbReference type="ARBA" id="ARBA00022692"/>
    </source>
</evidence>
<dbReference type="CDD" id="cd00472">
    <property type="entry name" value="Ribosomal_L24e_L24"/>
    <property type="match status" value="1"/>
</dbReference>
<feature type="transmembrane region" description="Helical" evidence="13">
    <location>
        <begin position="1008"/>
        <end position="1028"/>
    </location>
</feature>
<feature type="transmembrane region" description="Helical" evidence="13">
    <location>
        <begin position="703"/>
        <end position="723"/>
    </location>
</feature>
<feature type="transmembrane region" description="Helical" evidence="13">
    <location>
        <begin position="634"/>
        <end position="654"/>
    </location>
</feature>
<organism evidence="17 18">
    <name type="scientific">Entomortierella chlamydospora</name>
    <dbReference type="NCBI Taxonomy" id="101097"/>
    <lineage>
        <taxon>Eukaryota</taxon>
        <taxon>Fungi</taxon>
        <taxon>Fungi incertae sedis</taxon>
        <taxon>Mucoromycota</taxon>
        <taxon>Mortierellomycotina</taxon>
        <taxon>Mortierellomycetes</taxon>
        <taxon>Mortierellales</taxon>
        <taxon>Mortierellaceae</taxon>
        <taxon>Entomortierella</taxon>
    </lineage>
</organism>
<keyword evidence="6 13" id="KW-0812">Transmembrane</keyword>
<protein>
    <recommendedName>
        <fullName evidence="19">Calcium permease family membrane transporter</fullName>
    </recommendedName>
</protein>
<feature type="transmembrane region" description="Helical" evidence="13">
    <location>
        <begin position="268"/>
        <end position="291"/>
    </location>
</feature>
<dbReference type="InterPro" id="IPR023442">
    <property type="entry name" value="Ribosomal_eL24_CS"/>
</dbReference>
<dbReference type="GO" id="GO:0006874">
    <property type="term" value="P:intracellular calcium ion homeostasis"/>
    <property type="evidence" value="ECO:0007669"/>
    <property type="project" value="TreeGrafter"/>
</dbReference>
<evidence type="ECO:0000256" key="13">
    <source>
        <dbReference type="SAM" id="Phobius"/>
    </source>
</evidence>
<evidence type="ECO:0000256" key="7">
    <source>
        <dbReference type="ARBA" id="ARBA00022980"/>
    </source>
</evidence>
<gene>
    <name evidence="17" type="ORF">BGZ80_005321</name>
</gene>
<sequence>MSHSRANNNSADLEHLELSEEIAATSYFDDQRSELPPVTLNSDPKRVSISSVDSAASSSTVKYHPPPPESASSSYPRPAIPRHASTGSMTSSAQGSRRPKSSPSYRHSTAGPSLSSSHSSRRRRSHVPESTRSSVRRRSRSSDIEEEDESSNEDSEENYADVRPSNIRRASSRRSVRLNPEDEYDVRSFDGRDPSFRGHSGDENDEDEENDEPLTLKDRQETINQTHPFGLPLWKPALYKKTRSVQQKVDSALHLRPSSDLYLSVGNILWTLVFGWWLSLVCLFISIVLYLTPFGGSAYGSVTLGLSGYLLWPFGQYVERELYPGEIKADELRYSTVSEMEQAGHSNSGSNGYAHGYGTSYGNGRLSHLSPSEESRPLLPRSSSTLDRERQRNHDSIATTIKNIPRKTYELGISGIVYYIFYFILIGPLHMFVSCLCWFMVVSIPMGKLTYVLASHLYKDPLRLHFKRGSSLALSAQRSEILLCTYDAIGFQYYKYTYDGTNIIFINLMPVVFFTILDEYVLTNVLGHHSVFTSPAVIFSLGLASVIPLSYFIGMAVSSISAQSSLGMGAVINATFGSIIEVILYSVALTQGKGLITEGALIGSFLAGLLLMPGVSMMSGAVKKKEQKFNAKSAGVTATMLIMSLIGVLTPTLFYNIYGRFELRCTPCPEAELLANGASCQRCFHHQPNPTNDAFFQKNVKPLMYFCCIILPSAYLIGIWFSLRTHVKQIWSDPQPKSVRDSSIYKKLLPMHILQQILHYGTGSPLPVNNRSPTGVEDAAEMGRFTPAGSGHSTTNYHSTSHGGGLEGRRHSHPAHSTTEALGAGTGTGTGAPIHPAAHDLLSSLPVEHDGHDHGDDEDDDDEAHGGHDSPNWSKAKSATVLLGCTVLYSIIAEILVDSVDAVSSIDEKLLGLTLFALVPNVTEFMNAISFAMYGNIALSMEIGSAYALQVCLIQIPAMVAVSAWLGYGKTLLWNYMFNLIFPRWDVFCMLFSVFLLTYTYIEGKSNYFKGSILILSYFVLMAGFFYAPRTPGDGEIDFLIEICAFSGAKIYPGKGKIYVRVDNRSFRFVNGKAESLFLQRKNPRKISWTVLFRRMHKKGISEEVTKKRTRRTVKHQRAVVGASWEAIRAKRNQKPEVRAAARAAALRDGKEKKKAEDAKKKAEKAKSAANVARGQPKVSKQAAKGAKVAIANTSR</sequence>
<name>A0A9P6MZK3_9FUNG</name>
<dbReference type="PROSITE" id="PS01073">
    <property type="entry name" value="RIBOSOMAL_L24E"/>
    <property type="match status" value="1"/>
</dbReference>
<dbReference type="Pfam" id="PF03733">
    <property type="entry name" value="YccF"/>
    <property type="match status" value="1"/>
</dbReference>
<keyword evidence="4" id="KW-0813">Transport</keyword>
<dbReference type="GO" id="GO:0012505">
    <property type="term" value="C:endomembrane system"/>
    <property type="evidence" value="ECO:0007669"/>
    <property type="project" value="UniProtKB-SubCell"/>
</dbReference>
<keyword evidence="8 13" id="KW-1133">Transmembrane helix</keyword>
<evidence type="ECO:0000256" key="8">
    <source>
        <dbReference type="ARBA" id="ARBA00022989"/>
    </source>
</evidence>
<evidence type="ECO:0000256" key="3">
    <source>
        <dbReference type="ARBA" id="ARBA00008170"/>
    </source>
</evidence>
<comment type="subcellular location">
    <subcellularLocation>
        <location evidence="1">Endomembrane system</location>
        <topology evidence="1">Multi-pass membrane protein</topology>
    </subcellularLocation>
</comment>
<feature type="domain" description="Large ribosomal subunit protein eL24-related N-terminal" evidence="14">
    <location>
        <begin position="1041"/>
        <end position="1104"/>
    </location>
</feature>
<evidence type="ECO:0000313" key="18">
    <source>
        <dbReference type="Proteomes" id="UP000703661"/>
    </source>
</evidence>
<feature type="domain" description="Sodium/calcium exchanger membrane region" evidence="15">
    <location>
        <begin position="878"/>
        <end position="1026"/>
    </location>
</feature>
<evidence type="ECO:0000256" key="4">
    <source>
        <dbReference type="ARBA" id="ARBA00022448"/>
    </source>
</evidence>
<feature type="compositionally biased region" description="Basic and acidic residues" evidence="12">
    <location>
        <begin position="185"/>
        <end position="202"/>
    </location>
</feature>
<comment type="caution">
    <text evidence="17">The sequence shown here is derived from an EMBL/GenBank/DDBJ whole genome shotgun (WGS) entry which is preliminary data.</text>
</comment>
<feature type="transmembrane region" description="Helical" evidence="13">
    <location>
        <begin position="416"/>
        <end position="441"/>
    </location>
</feature>
<feature type="compositionally biased region" description="Acidic residues" evidence="12">
    <location>
        <begin position="144"/>
        <end position="159"/>
    </location>
</feature>
<feature type="domain" description="Inner membrane component" evidence="16">
    <location>
        <begin position="265"/>
        <end position="316"/>
    </location>
</feature>
<dbReference type="GO" id="GO:0005774">
    <property type="term" value="C:vacuolar membrane"/>
    <property type="evidence" value="ECO:0007669"/>
    <property type="project" value="UniProtKB-ARBA"/>
</dbReference>
<feature type="region of interest" description="Disordered" evidence="12">
    <location>
        <begin position="27"/>
        <end position="212"/>
    </location>
</feature>
<dbReference type="FunFam" id="1.20.1420.30:FF:000014">
    <property type="entry name" value="Cation/H+ exchanger protein 2"/>
    <property type="match status" value="1"/>
</dbReference>
<reference evidence="17" key="1">
    <citation type="journal article" date="2020" name="Fungal Divers.">
        <title>Resolving the Mortierellaceae phylogeny through synthesis of multi-gene phylogenetics and phylogenomics.</title>
        <authorList>
            <person name="Vandepol N."/>
            <person name="Liber J."/>
            <person name="Desiro A."/>
            <person name="Na H."/>
            <person name="Kennedy M."/>
            <person name="Barry K."/>
            <person name="Grigoriev I.V."/>
            <person name="Miller A.N."/>
            <person name="O'Donnell K."/>
            <person name="Stajich J.E."/>
            <person name="Bonito G."/>
        </authorList>
    </citation>
    <scope>NUCLEOTIDE SEQUENCE</scope>
    <source>
        <strain evidence="17">NRRL 2769</strain>
    </source>
</reference>
<dbReference type="Pfam" id="PF01246">
    <property type="entry name" value="Ribosomal_L24e"/>
    <property type="match status" value="1"/>
</dbReference>
<feature type="transmembrane region" description="Helical" evidence="13">
    <location>
        <begin position="946"/>
        <end position="968"/>
    </location>
</feature>
<comment type="similarity">
    <text evidence="3">Belongs to the Ca(2+):cation antiporter (CaCA) (TC 2.A.19) family.</text>
</comment>
<evidence type="ECO:0000259" key="15">
    <source>
        <dbReference type="Pfam" id="PF01699"/>
    </source>
</evidence>
<feature type="transmembrane region" description="Helical" evidence="13">
    <location>
        <begin position="536"/>
        <end position="554"/>
    </location>
</feature>
<dbReference type="AlphaFoldDB" id="A0A9P6MZK3"/>
<evidence type="ECO:0000256" key="5">
    <source>
        <dbReference type="ARBA" id="ARBA00022553"/>
    </source>
</evidence>
<dbReference type="InterPro" id="IPR004713">
    <property type="entry name" value="CaH_exchang"/>
</dbReference>
<dbReference type="Gene3D" id="1.20.1420.30">
    <property type="entry name" value="NCX, central ion-binding region"/>
    <property type="match status" value="2"/>
</dbReference>
<dbReference type="InterPro" id="IPR004837">
    <property type="entry name" value="NaCa_Exmemb"/>
</dbReference>
<feature type="region of interest" description="Disordered" evidence="12">
    <location>
        <begin position="1142"/>
        <end position="1196"/>
    </location>
</feature>
<feature type="compositionally biased region" description="Acidic residues" evidence="12">
    <location>
        <begin position="203"/>
        <end position="212"/>
    </location>
</feature>
<keyword evidence="7" id="KW-0689">Ribosomal protein</keyword>
<dbReference type="SUPFAM" id="SSF57716">
    <property type="entry name" value="Glucocorticoid receptor-like (DNA-binding domain)"/>
    <property type="match status" value="1"/>
</dbReference>
<feature type="transmembrane region" description="Helical" evidence="13">
    <location>
        <begin position="496"/>
        <end position="516"/>
    </location>
</feature>
<dbReference type="Proteomes" id="UP000703661">
    <property type="component" value="Unassembled WGS sequence"/>
</dbReference>
<dbReference type="EMBL" id="JAAAID010000263">
    <property type="protein sequence ID" value="KAG0019749.1"/>
    <property type="molecule type" value="Genomic_DNA"/>
</dbReference>
<evidence type="ECO:0000256" key="9">
    <source>
        <dbReference type="ARBA" id="ARBA00023065"/>
    </source>
</evidence>
<feature type="compositionally biased region" description="Polar residues" evidence="12">
    <location>
        <begin position="791"/>
        <end position="801"/>
    </location>
</feature>